<evidence type="ECO:0000259" key="1">
    <source>
        <dbReference type="Pfam" id="PF08242"/>
    </source>
</evidence>
<organism evidence="2 3">
    <name type="scientific">Thermosynechococcus vestitus (strain NIES-2133 / IAM M-273 / BP-1)</name>
    <dbReference type="NCBI Taxonomy" id="197221"/>
    <lineage>
        <taxon>Bacteria</taxon>
        <taxon>Bacillati</taxon>
        <taxon>Cyanobacteriota</taxon>
        <taxon>Cyanophyceae</taxon>
        <taxon>Acaryochloridales</taxon>
        <taxon>Thermosynechococcaceae</taxon>
        <taxon>Thermosynechococcus</taxon>
    </lineage>
</organism>
<keyword evidence="3" id="KW-1185">Reference proteome</keyword>
<evidence type="ECO:0000313" key="2">
    <source>
        <dbReference type="EMBL" id="BAC09940.1"/>
    </source>
</evidence>
<gene>
    <name evidence="2" type="ordered locus">tlr2388</name>
</gene>
<dbReference type="KEGG" id="tel:tlr2388"/>
<dbReference type="AlphaFoldDB" id="Q8DGD0"/>
<proteinExistence type="predicted"/>
<dbReference type="Proteomes" id="UP000000440">
    <property type="component" value="Chromosome"/>
</dbReference>
<evidence type="ECO:0000313" key="3">
    <source>
        <dbReference type="Proteomes" id="UP000000440"/>
    </source>
</evidence>
<dbReference type="EMBL" id="BA000039">
    <property type="protein sequence ID" value="BAC09940.1"/>
    <property type="molecule type" value="Genomic_DNA"/>
</dbReference>
<dbReference type="EnsemblBacteria" id="BAC09940">
    <property type="protein sequence ID" value="BAC09940"/>
    <property type="gene ID" value="BAC09940"/>
</dbReference>
<feature type="domain" description="Methyltransferase type 12" evidence="1">
    <location>
        <begin position="109"/>
        <end position="192"/>
    </location>
</feature>
<reference evidence="2 3" key="1">
    <citation type="journal article" date="2002" name="DNA Res.">
        <title>Complete genome structure of the thermophilic cyanobacterium Thermosynechococcus elongatus BP-1.</title>
        <authorList>
            <person name="Nakamura Y."/>
            <person name="Kaneko T."/>
            <person name="Sato S."/>
            <person name="Ikeuchi M."/>
            <person name="Katoh H."/>
            <person name="Sasamoto S."/>
            <person name="Watanabe A."/>
            <person name="Iriguchi M."/>
            <person name="Kawashima K."/>
            <person name="Kimura T."/>
            <person name="Kishida Y."/>
            <person name="Kiyokawa C."/>
            <person name="Kohara M."/>
            <person name="Matsumoto M."/>
            <person name="Matsuno A."/>
            <person name="Nakazaki N."/>
            <person name="Shimpo S."/>
            <person name="Sugimoto M."/>
            <person name="Takeuchi C."/>
            <person name="Yamada M."/>
            <person name="Tabata S."/>
        </authorList>
    </citation>
    <scope>NUCLEOTIDE SEQUENCE [LARGE SCALE GENOMIC DNA]</scope>
    <source>
        <strain evidence="3">IAM M-273 / NIES-2133 / BP-1</strain>
    </source>
</reference>
<sequence length="288" mass="33353">MEAQWMELTKWISPDDLVFLSAEERHWLGEVFSRFSGFPNLDQIWSLIDDVWKIFGCDPEVMDERISAFYSHPVWLLNGLFIEQHLESLANREEFSNWVAKQAPQRVADFGGGFGTLARMIGQKLRDITVEVIEPHPHPLAIARAEKTPNVRYQKKLIEQYDVIVATDVFEHVFDPLQLVYDTAQCLCIGGKYLIANCFFPVILCHLPQTFHLRYSWDAAMKAMGLDPSDKVAYGRAYIRRGELNLEAARQVERYSIAMWQYNRFLPGRLARPMTRVLLFLLNRGAKP</sequence>
<dbReference type="STRING" id="197221.gene:10749008"/>
<dbReference type="Gene3D" id="3.40.50.150">
    <property type="entry name" value="Vaccinia Virus protein VP39"/>
    <property type="match status" value="1"/>
</dbReference>
<dbReference type="eggNOG" id="COG2227">
    <property type="taxonomic scope" value="Bacteria"/>
</dbReference>
<protein>
    <submittedName>
        <fullName evidence="2">Tlr2388 protein</fullName>
    </submittedName>
</protein>
<dbReference type="CDD" id="cd02440">
    <property type="entry name" value="AdoMet_MTases"/>
    <property type="match status" value="1"/>
</dbReference>
<dbReference type="SUPFAM" id="SSF53335">
    <property type="entry name" value="S-adenosyl-L-methionine-dependent methyltransferases"/>
    <property type="match status" value="1"/>
</dbReference>
<dbReference type="Pfam" id="PF08242">
    <property type="entry name" value="Methyltransf_12"/>
    <property type="match status" value="1"/>
</dbReference>
<dbReference type="InterPro" id="IPR013217">
    <property type="entry name" value="Methyltransf_12"/>
</dbReference>
<name>Q8DGD0_THEVB</name>
<dbReference type="InterPro" id="IPR029063">
    <property type="entry name" value="SAM-dependent_MTases_sf"/>
</dbReference>
<accession>Q8DGD0</accession>